<evidence type="ECO:0000256" key="2">
    <source>
        <dbReference type="SAM" id="SignalP"/>
    </source>
</evidence>
<keyword evidence="4" id="KW-1185">Reference proteome</keyword>
<evidence type="ECO:0000313" key="3">
    <source>
        <dbReference type="EMBL" id="MBB4652714.1"/>
    </source>
</evidence>
<feature type="region of interest" description="Disordered" evidence="1">
    <location>
        <begin position="45"/>
        <end position="64"/>
    </location>
</feature>
<feature type="signal peptide" evidence="2">
    <location>
        <begin position="1"/>
        <end position="20"/>
    </location>
</feature>
<proteinExistence type="predicted"/>
<dbReference type="RefSeq" id="WP_183264199.1">
    <property type="nucleotide sequence ID" value="NZ_BAAAVZ010000032.1"/>
</dbReference>
<name>A0ABR6L7D9_9HYPH</name>
<evidence type="ECO:0000313" key="4">
    <source>
        <dbReference type="Proteomes" id="UP000539538"/>
    </source>
</evidence>
<comment type="caution">
    <text evidence="3">The sequence shown here is derived from an EMBL/GenBank/DDBJ whole genome shotgun (WGS) entry which is preliminary data.</text>
</comment>
<protein>
    <recommendedName>
        <fullName evidence="5">DUF680 domain-containing protein</fullName>
    </recommendedName>
</protein>
<evidence type="ECO:0008006" key="5">
    <source>
        <dbReference type="Google" id="ProtNLM"/>
    </source>
</evidence>
<sequence length="83" mass="8709">MQRTILALAAVLATSGLAMAKDTHTTKPHTPAACSEMASGKLDCSATGSVKDDRGPLTTNSIRTSDKPRVGIDINPWIVPSFN</sequence>
<accession>A0ABR6L7D9</accession>
<dbReference type="EMBL" id="JACHOT010000008">
    <property type="protein sequence ID" value="MBB4652714.1"/>
    <property type="molecule type" value="Genomic_DNA"/>
</dbReference>
<dbReference type="Proteomes" id="UP000539538">
    <property type="component" value="Unassembled WGS sequence"/>
</dbReference>
<keyword evidence="2" id="KW-0732">Signal</keyword>
<organism evidence="3 4">
    <name type="scientific">Aminobacter niigataensis</name>
    <dbReference type="NCBI Taxonomy" id="83265"/>
    <lineage>
        <taxon>Bacteria</taxon>
        <taxon>Pseudomonadati</taxon>
        <taxon>Pseudomonadota</taxon>
        <taxon>Alphaproteobacteria</taxon>
        <taxon>Hyphomicrobiales</taxon>
        <taxon>Phyllobacteriaceae</taxon>
        <taxon>Aminobacter</taxon>
    </lineage>
</organism>
<reference evidence="3 4" key="1">
    <citation type="submission" date="2020-08" db="EMBL/GenBank/DDBJ databases">
        <title>Genomic Encyclopedia of Type Strains, Phase IV (KMG-IV): sequencing the most valuable type-strain genomes for metagenomic binning, comparative biology and taxonomic classification.</title>
        <authorList>
            <person name="Goeker M."/>
        </authorList>
    </citation>
    <scope>NUCLEOTIDE SEQUENCE [LARGE SCALE GENOMIC DNA]</scope>
    <source>
        <strain evidence="3 4">DSM 7050</strain>
    </source>
</reference>
<evidence type="ECO:0000256" key="1">
    <source>
        <dbReference type="SAM" id="MobiDB-lite"/>
    </source>
</evidence>
<feature type="chain" id="PRO_5045951639" description="DUF680 domain-containing protein" evidence="2">
    <location>
        <begin position="21"/>
        <end position="83"/>
    </location>
</feature>
<gene>
    <name evidence="3" type="ORF">GGQ99_004495</name>
</gene>